<dbReference type="EMBL" id="CADEAL010000369">
    <property type="protein sequence ID" value="CAB1419147.1"/>
    <property type="molecule type" value="Genomic_DNA"/>
</dbReference>
<protein>
    <submittedName>
        <fullName evidence="2">Uncharacterized protein</fullName>
    </submittedName>
</protein>
<feature type="region of interest" description="Disordered" evidence="1">
    <location>
        <begin position="153"/>
        <end position="180"/>
    </location>
</feature>
<feature type="non-terminal residue" evidence="2">
    <location>
        <position position="1"/>
    </location>
</feature>
<dbReference type="PANTHER" id="PTHR33480:SF1">
    <property type="entry name" value="TYR RECOMBINASE DOMAIN-CONTAINING PROTEIN"/>
    <property type="match status" value="1"/>
</dbReference>
<keyword evidence="3" id="KW-1185">Reference proteome</keyword>
<organism evidence="2 3">
    <name type="scientific">Pleuronectes platessa</name>
    <name type="common">European plaice</name>
    <dbReference type="NCBI Taxonomy" id="8262"/>
    <lineage>
        <taxon>Eukaryota</taxon>
        <taxon>Metazoa</taxon>
        <taxon>Chordata</taxon>
        <taxon>Craniata</taxon>
        <taxon>Vertebrata</taxon>
        <taxon>Euteleostomi</taxon>
        <taxon>Actinopterygii</taxon>
        <taxon>Neopterygii</taxon>
        <taxon>Teleostei</taxon>
        <taxon>Neoteleostei</taxon>
        <taxon>Acanthomorphata</taxon>
        <taxon>Carangaria</taxon>
        <taxon>Pleuronectiformes</taxon>
        <taxon>Pleuronectoidei</taxon>
        <taxon>Pleuronectidae</taxon>
        <taxon>Pleuronectes</taxon>
    </lineage>
</organism>
<accession>A0A9N7YAP9</accession>
<sequence length="248" mass="27667">GSSFLNVLRVSCRQIRRTCLIWNTYQTLSHKKMKKMKIMKTQMQECPLCLIIQNENRFKLPVPTTQLAKISKLLLTMEKGHLSSLQGKSLDEIELEEELALTDTEAKDSEGESDESDTAVTASEGGNAEPVGAALASTLTEQVQETADLAGTVSSTVDETASPSEGKTHQEHHSRKVKKKIWSKAEEAAVMRHFKAYILKGRLATKHECSHCKMVEGSVLAQRTVQNIRDFVRNRGTTAKRKAEQQKL</sequence>
<name>A0A9N7YAP9_PLEPL</name>
<comment type="caution">
    <text evidence="2">The sequence shown here is derived from an EMBL/GenBank/DDBJ whole genome shotgun (WGS) entry which is preliminary data.</text>
</comment>
<dbReference type="PANTHER" id="PTHR33480">
    <property type="entry name" value="SET DOMAIN-CONTAINING PROTEIN-RELATED"/>
    <property type="match status" value="1"/>
</dbReference>
<evidence type="ECO:0000313" key="3">
    <source>
        <dbReference type="Proteomes" id="UP001153269"/>
    </source>
</evidence>
<feature type="region of interest" description="Disordered" evidence="1">
    <location>
        <begin position="103"/>
        <end position="128"/>
    </location>
</feature>
<feature type="compositionally biased region" description="Polar residues" evidence="1">
    <location>
        <begin position="153"/>
        <end position="165"/>
    </location>
</feature>
<dbReference type="Proteomes" id="UP001153269">
    <property type="component" value="Unassembled WGS sequence"/>
</dbReference>
<evidence type="ECO:0000313" key="2">
    <source>
        <dbReference type="EMBL" id="CAB1419147.1"/>
    </source>
</evidence>
<proteinExistence type="predicted"/>
<dbReference type="AlphaFoldDB" id="A0A9N7YAP9"/>
<gene>
    <name evidence="2" type="ORF">PLEPLA_LOCUS6975</name>
</gene>
<reference evidence="2" key="1">
    <citation type="submission" date="2020-03" db="EMBL/GenBank/DDBJ databases">
        <authorList>
            <person name="Weist P."/>
        </authorList>
    </citation>
    <scope>NUCLEOTIDE SEQUENCE</scope>
</reference>
<evidence type="ECO:0000256" key="1">
    <source>
        <dbReference type="SAM" id="MobiDB-lite"/>
    </source>
</evidence>